<dbReference type="InterPro" id="IPR011050">
    <property type="entry name" value="Pectin_lyase_fold/virulence"/>
</dbReference>
<dbReference type="EMBL" id="SDRB02005544">
    <property type="protein sequence ID" value="THG14119.1"/>
    <property type="molecule type" value="Genomic_DNA"/>
</dbReference>
<keyword evidence="4" id="KW-0964">Secreted</keyword>
<evidence type="ECO:0000313" key="10">
    <source>
        <dbReference type="Proteomes" id="UP000306102"/>
    </source>
</evidence>
<evidence type="ECO:0000256" key="7">
    <source>
        <dbReference type="ARBA" id="ARBA00023316"/>
    </source>
</evidence>
<dbReference type="Pfam" id="PF00295">
    <property type="entry name" value="Glyco_hydro_28"/>
    <property type="match status" value="1"/>
</dbReference>
<proteinExistence type="inferred from homology"/>
<dbReference type="InterPro" id="IPR012334">
    <property type="entry name" value="Pectin_lyas_fold"/>
</dbReference>
<dbReference type="GO" id="GO:0005975">
    <property type="term" value="P:carbohydrate metabolic process"/>
    <property type="evidence" value="ECO:0007669"/>
    <property type="project" value="InterPro"/>
</dbReference>
<comment type="caution">
    <text evidence="9">The sequence shown here is derived from an EMBL/GenBank/DDBJ whole genome shotgun (WGS) entry which is preliminary data.</text>
</comment>
<dbReference type="GO" id="GO:0071555">
    <property type="term" value="P:cell wall organization"/>
    <property type="evidence" value="ECO:0007669"/>
    <property type="project" value="UniProtKB-KW"/>
</dbReference>
<evidence type="ECO:0008006" key="11">
    <source>
        <dbReference type="Google" id="ProtNLM"/>
    </source>
</evidence>
<dbReference type="STRING" id="542762.A0A4S4ECV6"/>
<keyword evidence="5 8" id="KW-0378">Hydrolase</keyword>
<comment type="similarity">
    <text evidence="2 8">Belongs to the glycosyl hydrolase 28 family.</text>
</comment>
<dbReference type="InterPro" id="IPR006626">
    <property type="entry name" value="PbH1"/>
</dbReference>
<evidence type="ECO:0000256" key="4">
    <source>
        <dbReference type="ARBA" id="ARBA00022525"/>
    </source>
</evidence>
<keyword evidence="7" id="KW-0961">Cell wall biogenesis/degradation</keyword>
<dbReference type="SUPFAM" id="SSF51126">
    <property type="entry name" value="Pectin lyase-like"/>
    <property type="match status" value="1"/>
</dbReference>
<keyword evidence="6 8" id="KW-0326">Glycosidase</keyword>
<dbReference type="AlphaFoldDB" id="A0A4S4ECV6"/>
<evidence type="ECO:0000256" key="3">
    <source>
        <dbReference type="ARBA" id="ARBA00022512"/>
    </source>
</evidence>
<evidence type="ECO:0000313" key="9">
    <source>
        <dbReference type="EMBL" id="THG14119.1"/>
    </source>
</evidence>
<evidence type="ECO:0000256" key="2">
    <source>
        <dbReference type="ARBA" id="ARBA00008834"/>
    </source>
</evidence>
<dbReference type="Gene3D" id="2.160.20.10">
    <property type="entry name" value="Single-stranded right-handed beta-helix, Pectin lyase-like"/>
    <property type="match status" value="1"/>
</dbReference>
<reference evidence="9 10" key="1">
    <citation type="journal article" date="2018" name="Proc. Natl. Acad. Sci. U.S.A.">
        <title>Draft genome sequence of Camellia sinensis var. sinensis provides insights into the evolution of the tea genome and tea quality.</title>
        <authorList>
            <person name="Wei C."/>
            <person name="Yang H."/>
            <person name="Wang S."/>
            <person name="Zhao J."/>
            <person name="Liu C."/>
            <person name="Gao L."/>
            <person name="Xia E."/>
            <person name="Lu Y."/>
            <person name="Tai Y."/>
            <person name="She G."/>
            <person name="Sun J."/>
            <person name="Cao H."/>
            <person name="Tong W."/>
            <person name="Gao Q."/>
            <person name="Li Y."/>
            <person name="Deng W."/>
            <person name="Jiang X."/>
            <person name="Wang W."/>
            <person name="Chen Q."/>
            <person name="Zhang S."/>
            <person name="Li H."/>
            <person name="Wu J."/>
            <person name="Wang P."/>
            <person name="Li P."/>
            <person name="Shi C."/>
            <person name="Zheng F."/>
            <person name="Jian J."/>
            <person name="Huang B."/>
            <person name="Shan D."/>
            <person name="Shi M."/>
            <person name="Fang C."/>
            <person name="Yue Y."/>
            <person name="Li F."/>
            <person name="Li D."/>
            <person name="Wei S."/>
            <person name="Han B."/>
            <person name="Jiang C."/>
            <person name="Yin Y."/>
            <person name="Xia T."/>
            <person name="Zhang Z."/>
            <person name="Bennetzen J.L."/>
            <person name="Zhao S."/>
            <person name="Wan X."/>
        </authorList>
    </citation>
    <scope>NUCLEOTIDE SEQUENCE [LARGE SCALE GENOMIC DNA]</scope>
    <source>
        <strain evidence="10">cv. Shuchazao</strain>
        <tissue evidence="9">Leaf</tissue>
    </source>
</reference>
<accession>A0A4S4ECV6</accession>
<keyword evidence="10" id="KW-1185">Reference proteome</keyword>
<gene>
    <name evidence="9" type="ORF">TEA_028755</name>
</gene>
<organism evidence="9 10">
    <name type="scientific">Camellia sinensis var. sinensis</name>
    <name type="common">China tea</name>
    <dbReference type="NCBI Taxonomy" id="542762"/>
    <lineage>
        <taxon>Eukaryota</taxon>
        <taxon>Viridiplantae</taxon>
        <taxon>Streptophyta</taxon>
        <taxon>Embryophyta</taxon>
        <taxon>Tracheophyta</taxon>
        <taxon>Spermatophyta</taxon>
        <taxon>Magnoliopsida</taxon>
        <taxon>eudicotyledons</taxon>
        <taxon>Gunneridae</taxon>
        <taxon>Pentapetalae</taxon>
        <taxon>asterids</taxon>
        <taxon>Ericales</taxon>
        <taxon>Theaceae</taxon>
        <taxon>Camellia</taxon>
    </lineage>
</organism>
<evidence type="ECO:0000256" key="8">
    <source>
        <dbReference type="RuleBase" id="RU361169"/>
    </source>
</evidence>
<dbReference type="PANTHER" id="PTHR31375">
    <property type="match status" value="1"/>
</dbReference>
<dbReference type="GO" id="GO:0004650">
    <property type="term" value="F:polygalacturonase activity"/>
    <property type="evidence" value="ECO:0007669"/>
    <property type="project" value="InterPro"/>
</dbReference>
<sequence>MFHIVINSCNNVKLQGVKVSAARNSPNTDGIHVAGSSGVTILSSKIATGDDCISVGPGTTNLWIESIASGPGHGIRIGNLGKDSQESGMQNVPVKTVTFTGTQNGLRIKTWAKPSNGFVRGVLFQHGTMVIVQNPVIIDQNYCPGNTNCPNQMILWGRSVLFPAGIAWNKVLFRGGGCCLDRLEVVQIWLGPSFVRSSASRSLRGDLWFRFMELFRCFVWGKHGCQSCSRSVWFSFECSSSCGNLRGELRPDIWRSVNVKGGVGKGSLQIKWRGEIFGVVGPVLFSTWLGCLSAADGVVRFQPWSCLAMELFGYGVFQPWRCSGQRTSSAGAEERAAGVKLAGAEERVVKRKRVAGGLGMIDYINKEELGAITKLQAPVGEEPANRETKYAAIATGIEEKNTQKPESSSRD</sequence>
<comment type="subcellular location">
    <subcellularLocation>
        <location evidence="1">Secreted</location>
        <location evidence="1">Cell wall</location>
    </subcellularLocation>
</comment>
<dbReference type="Proteomes" id="UP000306102">
    <property type="component" value="Unassembled WGS sequence"/>
</dbReference>
<keyword evidence="3" id="KW-0134">Cell wall</keyword>
<dbReference type="SMART" id="SM00710">
    <property type="entry name" value="PbH1"/>
    <property type="match status" value="4"/>
</dbReference>
<evidence type="ECO:0000256" key="5">
    <source>
        <dbReference type="ARBA" id="ARBA00022801"/>
    </source>
</evidence>
<name>A0A4S4ECV6_CAMSN</name>
<protein>
    <recommendedName>
        <fullName evidence="11">Polygalacturonase</fullName>
    </recommendedName>
</protein>
<dbReference type="InterPro" id="IPR000743">
    <property type="entry name" value="Glyco_hydro_28"/>
</dbReference>
<evidence type="ECO:0000256" key="1">
    <source>
        <dbReference type="ARBA" id="ARBA00004191"/>
    </source>
</evidence>
<evidence type="ECO:0000256" key="6">
    <source>
        <dbReference type="ARBA" id="ARBA00023295"/>
    </source>
</evidence>